<feature type="compositionally biased region" description="Basic and acidic residues" evidence="6">
    <location>
        <begin position="196"/>
        <end position="207"/>
    </location>
</feature>
<comment type="caution">
    <text evidence="8">The sequence shown here is derived from an EMBL/GenBank/DDBJ whole genome shotgun (WGS) entry which is preliminary data.</text>
</comment>
<keyword evidence="9" id="KW-1185">Reference proteome</keyword>
<dbReference type="VEuPathDB" id="FungiDB:LCOR_01774.1"/>
<dbReference type="SUPFAM" id="SSF49354">
    <property type="entry name" value="PapD-like"/>
    <property type="match status" value="1"/>
</dbReference>
<evidence type="ECO:0000313" key="9">
    <source>
        <dbReference type="Proteomes" id="UP000027586"/>
    </source>
</evidence>
<dbReference type="EMBL" id="CBTN010000005">
    <property type="protein sequence ID" value="CDH50052.1"/>
    <property type="molecule type" value="Genomic_DNA"/>
</dbReference>
<keyword evidence="3" id="KW-0812">Transmembrane</keyword>
<dbReference type="GO" id="GO:0005789">
    <property type="term" value="C:endoplasmic reticulum membrane"/>
    <property type="evidence" value="ECO:0007669"/>
    <property type="project" value="InterPro"/>
</dbReference>
<dbReference type="InterPro" id="IPR008962">
    <property type="entry name" value="PapD-like_sf"/>
</dbReference>
<feature type="region of interest" description="Disordered" evidence="6">
    <location>
        <begin position="301"/>
        <end position="330"/>
    </location>
</feature>
<dbReference type="GO" id="GO:0005886">
    <property type="term" value="C:plasma membrane"/>
    <property type="evidence" value="ECO:0007669"/>
    <property type="project" value="TreeGrafter"/>
</dbReference>
<dbReference type="InterPro" id="IPR000535">
    <property type="entry name" value="MSP_dom"/>
</dbReference>
<evidence type="ECO:0000259" key="7">
    <source>
        <dbReference type="PROSITE" id="PS50202"/>
    </source>
</evidence>
<evidence type="ECO:0000256" key="1">
    <source>
        <dbReference type="ARBA" id="ARBA00004211"/>
    </source>
</evidence>
<keyword evidence="5" id="KW-0472">Membrane</keyword>
<comment type="similarity">
    <text evidence="2">Belongs to the VAMP-associated protein (VAP) (TC 9.B.17) family.</text>
</comment>
<keyword evidence="4" id="KW-1133">Transmembrane helix</keyword>
<evidence type="ECO:0000256" key="2">
    <source>
        <dbReference type="ARBA" id="ARBA00008932"/>
    </source>
</evidence>
<feature type="region of interest" description="Disordered" evidence="6">
    <location>
        <begin position="125"/>
        <end position="264"/>
    </location>
</feature>
<dbReference type="Gene3D" id="2.60.40.10">
    <property type="entry name" value="Immunoglobulins"/>
    <property type="match status" value="1"/>
</dbReference>
<dbReference type="Pfam" id="PF00635">
    <property type="entry name" value="Motile_Sperm"/>
    <property type="match status" value="1"/>
</dbReference>
<dbReference type="STRING" id="1263082.A0A068RKB5"/>
<dbReference type="AlphaFoldDB" id="A0A068RKB5"/>
<accession>A0A068RKB5</accession>
<dbReference type="GO" id="GO:0033149">
    <property type="term" value="F:FFAT motif binding"/>
    <property type="evidence" value="ECO:0007669"/>
    <property type="project" value="TreeGrafter"/>
</dbReference>
<dbReference type="PANTHER" id="PTHR10809">
    <property type="entry name" value="VESICLE-ASSOCIATED MEMBRANE PROTEIN-ASSOCIATED PROTEIN"/>
    <property type="match status" value="1"/>
</dbReference>
<dbReference type="InterPro" id="IPR016763">
    <property type="entry name" value="VAP"/>
</dbReference>
<organism evidence="8 9">
    <name type="scientific">Lichtheimia corymbifera JMRC:FSU:9682</name>
    <dbReference type="NCBI Taxonomy" id="1263082"/>
    <lineage>
        <taxon>Eukaryota</taxon>
        <taxon>Fungi</taxon>
        <taxon>Fungi incertae sedis</taxon>
        <taxon>Mucoromycota</taxon>
        <taxon>Mucoromycotina</taxon>
        <taxon>Mucoromycetes</taxon>
        <taxon>Mucorales</taxon>
        <taxon>Lichtheimiaceae</taxon>
        <taxon>Lichtheimia</taxon>
    </lineage>
</organism>
<dbReference type="Proteomes" id="UP000027586">
    <property type="component" value="Unassembled WGS sequence"/>
</dbReference>
<evidence type="ECO:0000256" key="4">
    <source>
        <dbReference type="ARBA" id="ARBA00022989"/>
    </source>
</evidence>
<name>A0A068RKB5_9FUNG</name>
<dbReference type="PANTHER" id="PTHR10809:SF6">
    <property type="entry name" value="AT11025P-RELATED"/>
    <property type="match status" value="1"/>
</dbReference>
<evidence type="ECO:0000313" key="8">
    <source>
        <dbReference type="EMBL" id="CDH50052.1"/>
    </source>
</evidence>
<dbReference type="OrthoDB" id="264603at2759"/>
<dbReference type="PIRSF" id="PIRSF019693">
    <property type="entry name" value="VAMP-associated"/>
    <property type="match status" value="1"/>
</dbReference>
<evidence type="ECO:0000256" key="6">
    <source>
        <dbReference type="SAM" id="MobiDB-lite"/>
    </source>
</evidence>
<feature type="compositionally biased region" description="Low complexity" evidence="6">
    <location>
        <begin position="179"/>
        <end position="192"/>
    </location>
</feature>
<reference evidence="8" key="1">
    <citation type="submission" date="2013-08" db="EMBL/GenBank/DDBJ databases">
        <title>Gene expansion shapes genome architecture in the human pathogen Lichtheimia corymbifera: an evolutionary genomics analysis in the ancient terrestrial Mucorales (Mucoromycotina).</title>
        <authorList>
            <person name="Schwartze V.U."/>
            <person name="Winter S."/>
            <person name="Shelest E."/>
            <person name="Marcet-Houben M."/>
            <person name="Horn F."/>
            <person name="Wehner S."/>
            <person name="Hoffmann K."/>
            <person name="Riege K."/>
            <person name="Sammeth M."/>
            <person name="Nowrousian M."/>
            <person name="Valiante V."/>
            <person name="Linde J."/>
            <person name="Jacobsen I.D."/>
            <person name="Marz M."/>
            <person name="Brakhage A.A."/>
            <person name="Gabaldon T."/>
            <person name="Bocker S."/>
            <person name="Voigt K."/>
        </authorList>
    </citation>
    <scope>NUCLEOTIDE SEQUENCE [LARGE SCALE GENOMIC DNA]</scope>
    <source>
        <strain evidence="8">FSU 9682</strain>
    </source>
</reference>
<dbReference type="GO" id="GO:0061817">
    <property type="term" value="P:endoplasmic reticulum-plasma membrane tethering"/>
    <property type="evidence" value="ECO:0007669"/>
    <property type="project" value="TreeGrafter"/>
</dbReference>
<proteinExistence type="inferred from homology"/>
<dbReference type="InterPro" id="IPR013783">
    <property type="entry name" value="Ig-like_fold"/>
</dbReference>
<feature type="domain" description="MSP" evidence="7">
    <location>
        <begin position="2"/>
        <end position="126"/>
    </location>
</feature>
<feature type="compositionally biased region" description="Polar residues" evidence="6">
    <location>
        <begin position="208"/>
        <end position="226"/>
    </location>
</feature>
<gene>
    <name evidence="8" type="ORF">LCOR_01774.1</name>
</gene>
<protein>
    <submittedName>
        <fullName evidence="8">Vamp-associated protein</fullName>
    </submittedName>
</protein>
<evidence type="ECO:0000256" key="3">
    <source>
        <dbReference type="ARBA" id="ARBA00022692"/>
    </source>
</evidence>
<sequence>MAVQLDPASQLSFERPLTRLSTEVLLVGNPNNGPVMFKIKTTAPKQYCVRPNAGRIEPHSQIEVQVILQPFSQEPPVDHKCKDKFLIQTAIIKPVYEALPLTEMWAITEAEDRESIFQQKIRCAFRPPTTTPVTPPPPSHQQQAQEHVDQKALPPIPSEGASQEPVMSREESQVEAVEEATATTTTSSSSPEPDVEEKPLHQEEQAKSETSSQEDVLTKELSSPTNEDTEHCPPVEEDNEEIGQRQQQTDVTIGEQEATIDTGSMAATMEDEDKTRLKQELRQALELVEHLKSQIANMELERKGEQQQQPTEKPQLAGAWEKPAGGNNMSVEEGYPPQMVMTIASLVFVFTYLFF</sequence>
<evidence type="ECO:0000256" key="5">
    <source>
        <dbReference type="ARBA" id="ARBA00023136"/>
    </source>
</evidence>
<dbReference type="GO" id="GO:0090158">
    <property type="term" value="P:endoplasmic reticulum membrane organization"/>
    <property type="evidence" value="ECO:0007669"/>
    <property type="project" value="TreeGrafter"/>
</dbReference>
<feature type="compositionally biased region" description="Pro residues" evidence="6">
    <location>
        <begin position="129"/>
        <end position="139"/>
    </location>
</feature>
<dbReference type="PROSITE" id="PS50202">
    <property type="entry name" value="MSP"/>
    <property type="match status" value="1"/>
</dbReference>
<comment type="subcellular location">
    <subcellularLocation>
        <location evidence="1">Membrane</location>
        <topology evidence="1">Single-pass type IV membrane protein</topology>
    </subcellularLocation>
</comment>